<dbReference type="OrthoDB" id="851428at2759"/>
<dbReference type="CDD" id="cd00303">
    <property type="entry name" value="retropepsin_like"/>
    <property type="match status" value="1"/>
</dbReference>
<name>A0A1R3KCL6_9ROSI</name>
<proteinExistence type="predicted"/>
<protein>
    <submittedName>
        <fullName evidence="1">Retroviral aspartyl protease</fullName>
    </submittedName>
</protein>
<dbReference type="STRING" id="93759.A0A1R3KCL6"/>
<keyword evidence="2" id="KW-1185">Reference proteome</keyword>
<dbReference type="GO" id="GO:0008233">
    <property type="term" value="F:peptidase activity"/>
    <property type="evidence" value="ECO:0007669"/>
    <property type="project" value="UniProtKB-KW"/>
</dbReference>
<comment type="caution">
    <text evidence="1">The sequence shown here is derived from an EMBL/GenBank/DDBJ whole genome shotgun (WGS) entry which is preliminary data.</text>
</comment>
<dbReference type="InterPro" id="IPR021109">
    <property type="entry name" value="Peptidase_aspartic_dom_sf"/>
</dbReference>
<dbReference type="SUPFAM" id="SSF50630">
    <property type="entry name" value="Acid proteases"/>
    <property type="match status" value="1"/>
</dbReference>
<dbReference type="InterPro" id="IPR032567">
    <property type="entry name" value="RTL1-rel"/>
</dbReference>
<organism evidence="1 2">
    <name type="scientific">Corchorus olitorius</name>
    <dbReference type="NCBI Taxonomy" id="93759"/>
    <lineage>
        <taxon>Eukaryota</taxon>
        <taxon>Viridiplantae</taxon>
        <taxon>Streptophyta</taxon>
        <taxon>Embryophyta</taxon>
        <taxon>Tracheophyta</taxon>
        <taxon>Spermatophyta</taxon>
        <taxon>Magnoliopsida</taxon>
        <taxon>eudicotyledons</taxon>
        <taxon>Gunneridae</taxon>
        <taxon>Pentapetalae</taxon>
        <taxon>rosids</taxon>
        <taxon>malvids</taxon>
        <taxon>Malvales</taxon>
        <taxon>Malvaceae</taxon>
        <taxon>Grewioideae</taxon>
        <taxon>Apeibeae</taxon>
        <taxon>Corchorus</taxon>
    </lineage>
</organism>
<reference evidence="2" key="1">
    <citation type="submission" date="2013-09" db="EMBL/GenBank/DDBJ databases">
        <title>Corchorus olitorius genome sequencing.</title>
        <authorList>
            <person name="Alam M."/>
            <person name="Haque M.S."/>
            <person name="Islam M.S."/>
            <person name="Emdad E.M."/>
            <person name="Islam M.M."/>
            <person name="Ahmed B."/>
            <person name="Halim A."/>
            <person name="Hossen Q.M.M."/>
            <person name="Hossain M.Z."/>
            <person name="Ahmed R."/>
            <person name="Khan M.M."/>
            <person name="Islam R."/>
            <person name="Rashid M.M."/>
            <person name="Khan S.A."/>
            <person name="Rahman M.S."/>
            <person name="Alam M."/>
            <person name="Yahiya A.S."/>
            <person name="Khan M.S."/>
            <person name="Azam M.S."/>
            <person name="Haque T."/>
            <person name="Lashkar M.Z.H."/>
            <person name="Akhand A.I."/>
            <person name="Morshed G."/>
            <person name="Roy S."/>
            <person name="Uddin K.S."/>
            <person name="Rabeya T."/>
            <person name="Hossain A.S."/>
            <person name="Chowdhury A."/>
            <person name="Snigdha A.R."/>
            <person name="Mortoza M.S."/>
            <person name="Matin S.A."/>
            <person name="Hoque S.M.E."/>
            <person name="Islam M.K."/>
            <person name="Roy D.K."/>
            <person name="Haider R."/>
            <person name="Moosa M.M."/>
            <person name="Elias S.M."/>
            <person name="Hasan A.M."/>
            <person name="Jahan S."/>
            <person name="Shafiuddin M."/>
            <person name="Mahmood N."/>
            <person name="Shommy N.S."/>
        </authorList>
    </citation>
    <scope>NUCLEOTIDE SEQUENCE [LARGE SCALE GENOMIC DNA]</scope>
    <source>
        <strain evidence="2">cv. O-4</strain>
    </source>
</reference>
<keyword evidence="1" id="KW-0645">Protease</keyword>
<dbReference type="AlphaFoldDB" id="A0A1R3KCL6"/>
<evidence type="ECO:0000313" key="2">
    <source>
        <dbReference type="Proteomes" id="UP000187203"/>
    </source>
</evidence>
<sequence length="184" mass="20492">MVLVSSVYAHTLFDTGVSHSFVSPAFVEKLGVIVEPLEFEFVIDSPAGGDVFVNQVCKSCIIVIEDVSLPADLVVLDTHGFDVILGMDWLDIYYAFLDYHRKRIDFRIPGLEEFSFVGSPAKSPPRIVSVLQARRLLKSGCLAFLVSVQNNLDAILTSQRSIMDDFRRMQIGVRKHGMLASLKV</sequence>
<dbReference type="GO" id="GO:0006508">
    <property type="term" value="P:proteolysis"/>
    <property type="evidence" value="ECO:0007669"/>
    <property type="project" value="UniProtKB-KW"/>
</dbReference>
<dbReference type="Proteomes" id="UP000187203">
    <property type="component" value="Unassembled WGS sequence"/>
</dbReference>
<dbReference type="Pfam" id="PF08284">
    <property type="entry name" value="RVP_2"/>
    <property type="match status" value="1"/>
</dbReference>
<keyword evidence="1" id="KW-0378">Hydrolase</keyword>
<dbReference type="PANTHER" id="PTHR15503:SF42">
    <property type="entry name" value="ZINC FINGER, CCHC-TYPE, RETROTRANSPOSON GAG DOMAIN, ASPARTIC PEPTIDASE DOMAIN PROTEIN-RELATED"/>
    <property type="match status" value="1"/>
</dbReference>
<dbReference type="PANTHER" id="PTHR15503">
    <property type="entry name" value="LDOC1 RELATED"/>
    <property type="match status" value="1"/>
</dbReference>
<accession>A0A1R3KCL6</accession>
<evidence type="ECO:0000313" key="1">
    <source>
        <dbReference type="EMBL" id="OMP04822.1"/>
    </source>
</evidence>
<dbReference type="Gene3D" id="2.40.70.10">
    <property type="entry name" value="Acid Proteases"/>
    <property type="match status" value="1"/>
</dbReference>
<dbReference type="EMBL" id="AWUE01014183">
    <property type="protein sequence ID" value="OMP04822.1"/>
    <property type="molecule type" value="Genomic_DNA"/>
</dbReference>
<gene>
    <name evidence="1" type="ORF">COLO4_09262</name>
</gene>